<dbReference type="EMBL" id="BAABCN010000007">
    <property type="protein sequence ID" value="GAA3882521.1"/>
    <property type="molecule type" value="Genomic_DNA"/>
</dbReference>
<organism evidence="1 2">
    <name type="scientific">Leifsonia kafniensis</name>
    <dbReference type="NCBI Taxonomy" id="475957"/>
    <lineage>
        <taxon>Bacteria</taxon>
        <taxon>Bacillati</taxon>
        <taxon>Actinomycetota</taxon>
        <taxon>Actinomycetes</taxon>
        <taxon>Micrococcales</taxon>
        <taxon>Microbacteriaceae</taxon>
        <taxon>Leifsonia</taxon>
    </lineage>
</organism>
<evidence type="ECO:0000313" key="1">
    <source>
        <dbReference type="EMBL" id="GAA3882521.1"/>
    </source>
</evidence>
<evidence type="ECO:0000313" key="2">
    <source>
        <dbReference type="Proteomes" id="UP001501803"/>
    </source>
</evidence>
<protein>
    <submittedName>
        <fullName evidence="1">Uncharacterized protein</fullName>
    </submittedName>
</protein>
<accession>A0ABP7KMW1</accession>
<keyword evidence="2" id="KW-1185">Reference proteome</keyword>
<comment type="caution">
    <text evidence="1">The sequence shown here is derived from an EMBL/GenBank/DDBJ whole genome shotgun (WGS) entry which is preliminary data.</text>
</comment>
<proteinExistence type="predicted"/>
<name>A0ABP7KMW1_9MICO</name>
<reference evidence="2" key="1">
    <citation type="journal article" date="2019" name="Int. J. Syst. Evol. Microbiol.">
        <title>The Global Catalogue of Microorganisms (GCM) 10K type strain sequencing project: providing services to taxonomists for standard genome sequencing and annotation.</title>
        <authorList>
            <consortium name="The Broad Institute Genomics Platform"/>
            <consortium name="The Broad Institute Genome Sequencing Center for Infectious Disease"/>
            <person name="Wu L."/>
            <person name="Ma J."/>
        </authorList>
    </citation>
    <scope>NUCLEOTIDE SEQUENCE [LARGE SCALE GENOMIC DNA]</scope>
    <source>
        <strain evidence="2">JCM 17021</strain>
    </source>
</reference>
<dbReference type="RefSeq" id="WP_345067301.1">
    <property type="nucleotide sequence ID" value="NZ_BAABCN010000007.1"/>
</dbReference>
<sequence>MNRAVVLRGDEGGLWQVITQGSVHLFDLDAMTVRRIPGPGQPTTINDTIRPIRSILACRVGSPGRWTMHSDDPLLDYYWHITSDIVTIERLEANVAPDIPLIPAEDGIEVSPLNSPSEIADMWFQHVGPFLGGAEVADFLGVAPSGLDELVNRWRVVRVITTDGAVLYPIYQFASTGPLPGLSAILFTLTLGLDDWGAALWLNRKSERFGGGTAADMLRNRNGGAVLLAANADIEAWIGFEAMRASRWARIKGEFKFLSIQDVANVLCTDPEHVLEMNANGELIGLKSSKGARFPEFQFALSDHAVRPTTSEVLKFAESIGWTAEILILQLCTPTEQSEGQRPVDQFDDLNVLTANLRKGMSTEP</sequence>
<dbReference type="Proteomes" id="UP001501803">
    <property type="component" value="Unassembled WGS sequence"/>
</dbReference>
<gene>
    <name evidence="1" type="ORF">GCM10022381_25990</name>
</gene>